<dbReference type="Proteomes" id="UP000031928">
    <property type="component" value="Chromosome"/>
</dbReference>
<evidence type="ECO:0008006" key="3">
    <source>
        <dbReference type="Google" id="ProtNLM"/>
    </source>
</evidence>
<dbReference type="RefSeq" id="WP_042621582.1">
    <property type="nucleotide sequence ID" value="NZ_CP007790.1"/>
</dbReference>
<proteinExistence type="predicted"/>
<dbReference type="Pfam" id="PF13830">
    <property type="entry name" value="DUF4192"/>
    <property type="match status" value="1"/>
</dbReference>
<organism evidence="1 2">
    <name type="scientific">Corynebacterium marinum DSM 44953</name>
    <dbReference type="NCBI Taxonomy" id="1224162"/>
    <lineage>
        <taxon>Bacteria</taxon>
        <taxon>Bacillati</taxon>
        <taxon>Actinomycetota</taxon>
        <taxon>Actinomycetes</taxon>
        <taxon>Mycobacteriales</taxon>
        <taxon>Corynebacteriaceae</taxon>
        <taxon>Corynebacterium</taxon>
    </lineage>
</organism>
<sequence length="364" mass="39318">MTALSSPGQLAANLPGILGFYPHDSVIFAAFDATGAGHRFRLGPVIRLDIDDLRHLPDVARALEQSGEELVFAFVVTRRGEEEVEDVLDTLFALVRTSVIPIHACWVTREILTGEPVQLAFGPAPRPGEEAWSEEWLDDVVAPVAQSQAMSALLANGMLPDLNREETFEQFARFNPSFTPEECDQLSDFAHRHSRELLRALDRGEDRIWGSFAGAVADIGLLLTEIDEQDLSVADLMADEEPLLTVGAMLGNATLRDILIEEVLRQPAPAAGLLLAAARTFDGFIRSNALALYALCALELTLSMRAMPALSAVLLEDPGHSLSALLFDACRAGAFDTLLEAVREGSRLVRAAHGVTDGVGLEAA</sequence>
<dbReference type="HOGENOM" id="CLU_064674_0_0_11"/>
<dbReference type="STRING" id="1224162.B840_07270"/>
<keyword evidence="2" id="KW-1185">Reference proteome</keyword>
<dbReference type="KEGG" id="cmq:B840_07270"/>
<name>A0A0B6TGE2_9CORY</name>
<dbReference type="InterPro" id="IPR025447">
    <property type="entry name" value="DUF4192"/>
</dbReference>
<dbReference type="AlphaFoldDB" id="A0A0B6TGE2"/>
<reference evidence="1 2" key="1">
    <citation type="submission" date="2014-05" db="EMBL/GenBank/DDBJ databases">
        <title>Complete genome sequence of Corynebacterium marinum DSM 44953.</title>
        <authorList>
            <person name="Schaffert L."/>
            <person name="Albersmeier A."/>
            <person name="Kalinowski J."/>
            <person name="Ruckert C."/>
        </authorList>
    </citation>
    <scope>NUCLEOTIDE SEQUENCE [LARGE SCALE GENOMIC DNA]</scope>
    <source>
        <strain evidence="1 2">DSM 44953</strain>
    </source>
</reference>
<dbReference type="EMBL" id="CP007790">
    <property type="protein sequence ID" value="AJK69052.1"/>
    <property type="molecule type" value="Genomic_DNA"/>
</dbReference>
<protein>
    <recommendedName>
        <fullName evidence="3">DUF4192 domain-containing protein</fullName>
    </recommendedName>
</protein>
<evidence type="ECO:0000313" key="2">
    <source>
        <dbReference type="Proteomes" id="UP000031928"/>
    </source>
</evidence>
<accession>A0A0B6TGE2</accession>
<gene>
    <name evidence="1" type="ORF">B840_07270</name>
</gene>
<evidence type="ECO:0000313" key="1">
    <source>
        <dbReference type="EMBL" id="AJK69052.1"/>
    </source>
</evidence>
<dbReference type="OrthoDB" id="3268175at2"/>